<feature type="region of interest" description="Disordered" evidence="5">
    <location>
        <begin position="1"/>
        <end position="44"/>
    </location>
</feature>
<keyword evidence="2 6" id="KW-0812">Transmembrane</keyword>
<dbReference type="AlphaFoldDB" id="A0A9P4IEZ6"/>
<name>A0A9P4IEZ6_9PEZI</name>
<dbReference type="Proteomes" id="UP000799772">
    <property type="component" value="Unassembled WGS sequence"/>
</dbReference>
<evidence type="ECO:0000313" key="8">
    <source>
        <dbReference type="Proteomes" id="UP000799772"/>
    </source>
</evidence>
<feature type="transmembrane region" description="Helical" evidence="6">
    <location>
        <begin position="125"/>
        <end position="158"/>
    </location>
</feature>
<feature type="transmembrane region" description="Helical" evidence="6">
    <location>
        <begin position="96"/>
        <end position="113"/>
    </location>
</feature>
<feature type="compositionally biased region" description="Pro residues" evidence="5">
    <location>
        <begin position="19"/>
        <end position="32"/>
    </location>
</feature>
<keyword evidence="8" id="KW-1185">Reference proteome</keyword>
<comment type="subcellular location">
    <subcellularLocation>
        <location evidence="1">Membrane</location>
        <topology evidence="1">Multi-pass membrane protein</topology>
    </subcellularLocation>
</comment>
<keyword evidence="3 6" id="KW-1133">Transmembrane helix</keyword>
<evidence type="ECO:0000256" key="2">
    <source>
        <dbReference type="ARBA" id="ARBA00022692"/>
    </source>
</evidence>
<sequence>MSNFAPYQDIDPSAERALSPPPRNRPTSPPLASPRAASPRNSFQASRNASNNIAGVISPNRIASPPLGNSGGFGSRREEMDPFETRLGIRMDYEACLAYLALPPAGPVVLLVFEHKSDYVRYHAWQSALLFAFIFVLHILFSWTAVISWMLFAVDLLLIGWLTYRAYKDAETLDRYHVPFFGSLASQIVDDE</sequence>
<evidence type="ECO:0000256" key="6">
    <source>
        <dbReference type="SAM" id="Phobius"/>
    </source>
</evidence>
<evidence type="ECO:0000256" key="3">
    <source>
        <dbReference type="ARBA" id="ARBA00022989"/>
    </source>
</evidence>
<comment type="caution">
    <text evidence="7">The sequence shown here is derived from an EMBL/GenBank/DDBJ whole genome shotgun (WGS) entry which is preliminary data.</text>
</comment>
<evidence type="ECO:0000256" key="4">
    <source>
        <dbReference type="ARBA" id="ARBA00023136"/>
    </source>
</evidence>
<dbReference type="EMBL" id="ML978128">
    <property type="protein sequence ID" value="KAF2096991.1"/>
    <property type="molecule type" value="Genomic_DNA"/>
</dbReference>
<protein>
    <submittedName>
        <fullName evidence="7">Uncharacterized protein</fullName>
    </submittedName>
</protein>
<organism evidence="7 8">
    <name type="scientific">Rhizodiscina lignyota</name>
    <dbReference type="NCBI Taxonomy" id="1504668"/>
    <lineage>
        <taxon>Eukaryota</taxon>
        <taxon>Fungi</taxon>
        <taxon>Dikarya</taxon>
        <taxon>Ascomycota</taxon>
        <taxon>Pezizomycotina</taxon>
        <taxon>Dothideomycetes</taxon>
        <taxon>Pleosporomycetidae</taxon>
        <taxon>Aulographales</taxon>
        <taxon>Rhizodiscinaceae</taxon>
        <taxon>Rhizodiscina</taxon>
    </lineage>
</organism>
<keyword evidence="4 6" id="KW-0472">Membrane</keyword>
<dbReference type="OrthoDB" id="5546837at2759"/>
<reference evidence="7" key="1">
    <citation type="journal article" date="2020" name="Stud. Mycol.">
        <title>101 Dothideomycetes genomes: a test case for predicting lifestyles and emergence of pathogens.</title>
        <authorList>
            <person name="Haridas S."/>
            <person name="Albert R."/>
            <person name="Binder M."/>
            <person name="Bloem J."/>
            <person name="Labutti K."/>
            <person name="Salamov A."/>
            <person name="Andreopoulos B."/>
            <person name="Baker S."/>
            <person name="Barry K."/>
            <person name="Bills G."/>
            <person name="Bluhm B."/>
            <person name="Cannon C."/>
            <person name="Castanera R."/>
            <person name="Culley D."/>
            <person name="Daum C."/>
            <person name="Ezra D."/>
            <person name="Gonzalez J."/>
            <person name="Henrissat B."/>
            <person name="Kuo A."/>
            <person name="Liang C."/>
            <person name="Lipzen A."/>
            <person name="Lutzoni F."/>
            <person name="Magnuson J."/>
            <person name="Mondo S."/>
            <person name="Nolan M."/>
            <person name="Ohm R."/>
            <person name="Pangilinan J."/>
            <person name="Park H.-J."/>
            <person name="Ramirez L."/>
            <person name="Alfaro M."/>
            <person name="Sun H."/>
            <person name="Tritt A."/>
            <person name="Yoshinaga Y."/>
            <person name="Zwiers L.-H."/>
            <person name="Turgeon B."/>
            <person name="Goodwin S."/>
            <person name="Spatafora J."/>
            <person name="Crous P."/>
            <person name="Grigoriev I."/>
        </authorList>
    </citation>
    <scope>NUCLEOTIDE SEQUENCE</scope>
    <source>
        <strain evidence="7">CBS 133067</strain>
    </source>
</reference>
<evidence type="ECO:0000256" key="1">
    <source>
        <dbReference type="ARBA" id="ARBA00004141"/>
    </source>
</evidence>
<proteinExistence type="predicted"/>
<dbReference type="PANTHER" id="PTHR36460:SF1">
    <property type="entry name" value="UPF0132 DOMAIN PROTEIN (AFU_ORTHOLOGUE AFUA_3G10255)"/>
    <property type="match status" value="1"/>
</dbReference>
<gene>
    <name evidence="7" type="ORF">NA57DRAFT_77241</name>
</gene>
<accession>A0A9P4IEZ6</accession>
<evidence type="ECO:0000256" key="5">
    <source>
        <dbReference type="SAM" id="MobiDB-lite"/>
    </source>
</evidence>
<dbReference type="GO" id="GO:0016020">
    <property type="term" value="C:membrane"/>
    <property type="evidence" value="ECO:0007669"/>
    <property type="project" value="UniProtKB-SubCell"/>
</dbReference>
<dbReference type="PANTHER" id="PTHR36460">
    <property type="entry name" value="UPF0132 DOMAIN PROTEIN (AFU_ORTHOLOGUE AFUA_3G10255)"/>
    <property type="match status" value="1"/>
</dbReference>
<evidence type="ECO:0000313" key="7">
    <source>
        <dbReference type="EMBL" id="KAF2096991.1"/>
    </source>
</evidence>